<organism evidence="1 2">
    <name type="scientific">Candidozyma auris</name>
    <name type="common">Yeast</name>
    <name type="synonym">Candida auris</name>
    <dbReference type="NCBI Taxonomy" id="498019"/>
    <lineage>
        <taxon>Eukaryota</taxon>
        <taxon>Fungi</taxon>
        <taxon>Dikarya</taxon>
        <taxon>Ascomycota</taxon>
        <taxon>Saccharomycotina</taxon>
        <taxon>Pichiomycetes</taxon>
        <taxon>Metschnikowiaceae</taxon>
        <taxon>Candidozyma</taxon>
    </lineage>
</organism>
<evidence type="ECO:0000313" key="2">
    <source>
        <dbReference type="Proteomes" id="UP000037122"/>
    </source>
</evidence>
<dbReference type="Proteomes" id="UP000037122">
    <property type="component" value="Unassembled WGS sequence"/>
</dbReference>
<gene>
    <name evidence="1" type="ORF">QG37_00731</name>
</gene>
<comment type="caution">
    <text evidence="1">The sequence shown here is derived from an EMBL/GenBank/DDBJ whole genome shotgun (WGS) entry which is preliminary data.</text>
</comment>
<accession>A0A0L0P6R7</accession>
<dbReference type="VEuPathDB" id="FungiDB:QG37_00731"/>
<dbReference type="AlphaFoldDB" id="A0A0L0P6R7"/>
<reference evidence="2" key="1">
    <citation type="journal article" date="2015" name="BMC Genomics">
        <title>Draft genome of a commonly misdiagnosed multidrug resistant pathogen Candida auris.</title>
        <authorList>
            <person name="Chatterjee S."/>
            <person name="Alampalli S.V."/>
            <person name="Nageshan R.K."/>
            <person name="Chettiar S.T."/>
            <person name="Joshi S."/>
            <person name="Tatu U.S."/>
        </authorList>
    </citation>
    <scope>NUCLEOTIDE SEQUENCE [LARGE SCALE GENOMIC DNA]</scope>
    <source>
        <strain evidence="2">6684</strain>
    </source>
</reference>
<proteinExistence type="predicted"/>
<name>A0A0L0P6R7_CANAR</name>
<sequence>MKYKCMKYEGILIGSLLDRRRRAFTVKEMMICLIMIFVLLRVMAIDLLPQKEVVKRIQCESNPKLELLLTETSTYYCTDTETLLYHSSRFKRSLTDEFLLDGKLNPLVYDWIEISVTDHQVVLEIGIFPFTSSLYLENGSNGAMQATISDTYGLGGSLDLKAALINAAVAKLTSDIKGSVGGLLTSTAEFTCSGQEGETVQLQLIRKNHIFQNSRWRKLSANFGSRAPHIHYGKWNIIPSMKALASSPIVRCVISDSSCARIDLRDTRARHVDSIKSL</sequence>
<dbReference type="EMBL" id="LGST01000006">
    <property type="protein sequence ID" value="KNE02053.1"/>
    <property type="molecule type" value="Genomic_DNA"/>
</dbReference>
<evidence type="ECO:0000313" key="1">
    <source>
        <dbReference type="EMBL" id="KNE02053.1"/>
    </source>
</evidence>
<protein>
    <submittedName>
        <fullName evidence="1">Uncharacterized protein</fullName>
    </submittedName>
</protein>